<keyword evidence="19" id="KW-1185">Reference proteome</keyword>
<evidence type="ECO:0000313" key="18">
    <source>
        <dbReference type="EMBL" id="RAI26749.1"/>
    </source>
</evidence>
<dbReference type="GO" id="GO:0141153">
    <property type="term" value="F:glycerol-3-phosphate dehydrogenase (NADP+) activity"/>
    <property type="evidence" value="ECO:0007669"/>
    <property type="project" value="RHEA"/>
</dbReference>
<feature type="binding site" evidence="10">
    <location>
        <position position="283"/>
    </location>
    <ligand>
        <name>NADPH</name>
        <dbReference type="ChEBI" id="CHEBI:57783"/>
    </ligand>
</feature>
<keyword evidence="3 10" id="KW-0547">Nucleotide-binding</keyword>
<comment type="catalytic activity">
    <reaction evidence="10 15">
        <text>sn-glycerol 3-phosphate + NADP(+) = dihydroxyacetone phosphate + NADPH + H(+)</text>
        <dbReference type="Rhea" id="RHEA:11096"/>
        <dbReference type="ChEBI" id="CHEBI:15378"/>
        <dbReference type="ChEBI" id="CHEBI:57597"/>
        <dbReference type="ChEBI" id="CHEBI:57642"/>
        <dbReference type="ChEBI" id="CHEBI:57783"/>
        <dbReference type="ChEBI" id="CHEBI:58349"/>
        <dbReference type="EC" id="1.1.1.94"/>
    </reaction>
</comment>
<feature type="binding site" evidence="13">
    <location>
        <position position="144"/>
    </location>
    <ligand>
        <name>NAD(+)</name>
        <dbReference type="ChEBI" id="CHEBI:57540"/>
    </ligand>
</feature>
<feature type="binding site" evidence="10">
    <location>
        <position position="259"/>
    </location>
    <ligand>
        <name>sn-glycerol 3-phosphate</name>
        <dbReference type="ChEBI" id="CHEBI:57597"/>
    </ligand>
</feature>
<dbReference type="Pfam" id="PF07479">
    <property type="entry name" value="NAD_Gly3P_dh_C"/>
    <property type="match status" value="1"/>
</dbReference>
<dbReference type="InterPro" id="IPR008927">
    <property type="entry name" value="6-PGluconate_DH-like_C_sf"/>
</dbReference>
<feature type="binding site" evidence="10">
    <location>
        <position position="142"/>
    </location>
    <ligand>
        <name>sn-glycerol 3-phosphate</name>
        <dbReference type="ChEBI" id="CHEBI:57597"/>
    </ligand>
</feature>
<evidence type="ECO:0000256" key="3">
    <source>
        <dbReference type="ARBA" id="ARBA00022741"/>
    </source>
</evidence>
<feature type="domain" description="Glycerol-3-phosphate dehydrogenase NAD-dependent C-terminal" evidence="17">
    <location>
        <begin position="184"/>
        <end position="324"/>
    </location>
</feature>
<name>A0A327JK88_9HYPH</name>
<dbReference type="InterPro" id="IPR006109">
    <property type="entry name" value="G3P_DH_NAD-dep_C"/>
</dbReference>
<feature type="binding site" evidence="10">
    <location>
        <position position="144"/>
    </location>
    <ligand>
        <name>NADPH</name>
        <dbReference type="ChEBI" id="CHEBI:57783"/>
    </ligand>
</feature>
<dbReference type="Pfam" id="PF01210">
    <property type="entry name" value="NAD_Gly3P_dh_N"/>
    <property type="match status" value="1"/>
</dbReference>
<dbReference type="OrthoDB" id="9812273at2"/>
<feature type="binding site" evidence="10">
    <location>
        <position position="56"/>
    </location>
    <ligand>
        <name>NADPH</name>
        <dbReference type="ChEBI" id="CHEBI:57783"/>
    </ligand>
</feature>
<dbReference type="GO" id="GO:0141152">
    <property type="term" value="F:glycerol-3-phosphate dehydrogenase (NAD+) activity"/>
    <property type="evidence" value="ECO:0007669"/>
    <property type="project" value="RHEA"/>
</dbReference>
<reference evidence="18 19" key="1">
    <citation type="submission" date="2017-07" db="EMBL/GenBank/DDBJ databases">
        <title>Draft Genome Sequences of Select Purple Nonsulfur Bacteria.</title>
        <authorList>
            <person name="Lasarre B."/>
            <person name="Mckinlay J.B."/>
        </authorList>
    </citation>
    <scope>NUCLEOTIDE SEQUENCE [LARGE SCALE GENOMIC DNA]</scope>
    <source>
        <strain evidence="18 19">DSM 11290</strain>
    </source>
</reference>
<organism evidence="18 19">
    <name type="scientific">Rhodobium orientis</name>
    <dbReference type="NCBI Taxonomy" id="34017"/>
    <lineage>
        <taxon>Bacteria</taxon>
        <taxon>Pseudomonadati</taxon>
        <taxon>Pseudomonadota</taxon>
        <taxon>Alphaproteobacteria</taxon>
        <taxon>Hyphomicrobiales</taxon>
        <taxon>Rhodobiaceae</taxon>
        <taxon>Rhodobium</taxon>
    </lineage>
</organism>
<feature type="binding site" evidence="10">
    <location>
        <position position="260"/>
    </location>
    <ligand>
        <name>sn-glycerol 3-phosphate</name>
        <dbReference type="ChEBI" id="CHEBI:57597"/>
    </ligand>
</feature>
<dbReference type="InterPro" id="IPR036291">
    <property type="entry name" value="NAD(P)-bd_dom_sf"/>
</dbReference>
<keyword evidence="9 10" id="KW-1208">Phospholipid metabolism</keyword>
<keyword evidence="10" id="KW-0963">Cytoplasm</keyword>
<feature type="domain" description="Glycerol-3-phosphate dehydrogenase NAD-dependent N-terminal" evidence="16">
    <location>
        <begin position="11"/>
        <end position="163"/>
    </location>
</feature>
<dbReference type="EMBL" id="NPEV01000026">
    <property type="protein sequence ID" value="RAI26749.1"/>
    <property type="molecule type" value="Genomic_DNA"/>
</dbReference>
<feature type="binding site" evidence="10">
    <location>
        <position position="19"/>
    </location>
    <ligand>
        <name>NADPH</name>
        <dbReference type="ChEBI" id="CHEBI:57783"/>
    </ligand>
</feature>
<dbReference type="InterPro" id="IPR013328">
    <property type="entry name" value="6PGD_dom2"/>
</dbReference>
<gene>
    <name evidence="10" type="primary">gpsA</name>
    <name evidence="18" type="ORF">CH339_12680</name>
</gene>
<evidence type="ECO:0000313" key="19">
    <source>
        <dbReference type="Proteomes" id="UP000249299"/>
    </source>
</evidence>
<keyword evidence="5 10" id="KW-0560">Oxidoreductase</keyword>
<comment type="pathway">
    <text evidence="10">Membrane lipid metabolism; glycerophospholipid metabolism.</text>
</comment>
<feature type="active site" description="Proton acceptor" evidence="10 11">
    <location>
        <position position="195"/>
    </location>
</feature>
<dbReference type="InterPro" id="IPR011128">
    <property type="entry name" value="G3P_DH_NAD-dep_N"/>
</dbReference>
<keyword evidence="2 10" id="KW-0444">Lipid biosynthesis</keyword>
<dbReference type="UniPathway" id="UPA00940"/>
<keyword evidence="7 10" id="KW-0443">Lipid metabolism</keyword>
<feature type="binding site" evidence="10">
    <location>
        <position position="248"/>
    </location>
    <ligand>
        <name>sn-glycerol 3-phosphate</name>
        <dbReference type="ChEBI" id="CHEBI:57597"/>
    </ligand>
</feature>
<accession>A0A327JK88</accession>
<feature type="binding site" evidence="10">
    <location>
        <position position="285"/>
    </location>
    <ligand>
        <name>NADPH</name>
        <dbReference type="ChEBI" id="CHEBI:57783"/>
    </ligand>
</feature>
<evidence type="ECO:0000256" key="15">
    <source>
        <dbReference type="RuleBase" id="RU000439"/>
    </source>
</evidence>
<dbReference type="Proteomes" id="UP000249299">
    <property type="component" value="Unassembled WGS sequence"/>
</dbReference>
<dbReference type="PROSITE" id="PS00957">
    <property type="entry name" value="NAD_G3PDH"/>
    <property type="match status" value="1"/>
</dbReference>
<dbReference type="GO" id="GO:0006650">
    <property type="term" value="P:glycerophospholipid metabolic process"/>
    <property type="evidence" value="ECO:0007669"/>
    <property type="project" value="UniProtKB-UniRule"/>
</dbReference>
<keyword evidence="6 10" id="KW-0520">NAD</keyword>
<feature type="binding site" evidence="12">
    <location>
        <position position="112"/>
    </location>
    <ligand>
        <name>substrate</name>
    </ligand>
</feature>
<feature type="binding site" evidence="10">
    <location>
        <position position="258"/>
    </location>
    <ligand>
        <name>sn-glycerol 3-phosphate</name>
        <dbReference type="ChEBI" id="CHEBI:57597"/>
    </ligand>
</feature>
<evidence type="ECO:0000256" key="5">
    <source>
        <dbReference type="ARBA" id="ARBA00023002"/>
    </source>
</evidence>
<dbReference type="PIRSF" id="PIRSF000114">
    <property type="entry name" value="Glycerol-3-P_dh"/>
    <property type="match status" value="1"/>
</dbReference>
<dbReference type="FunFam" id="3.40.50.720:FF:000019">
    <property type="entry name" value="Glycerol-3-phosphate dehydrogenase [NAD(P)+]"/>
    <property type="match status" value="1"/>
</dbReference>
<comment type="subcellular location">
    <subcellularLocation>
        <location evidence="10">Cytoplasm</location>
    </subcellularLocation>
</comment>
<evidence type="ECO:0000256" key="7">
    <source>
        <dbReference type="ARBA" id="ARBA00023098"/>
    </source>
</evidence>
<dbReference type="GO" id="GO:0046167">
    <property type="term" value="P:glycerol-3-phosphate biosynthetic process"/>
    <property type="evidence" value="ECO:0007669"/>
    <property type="project" value="UniProtKB-UniRule"/>
</dbReference>
<feature type="binding site" evidence="13">
    <location>
        <begin position="15"/>
        <end position="20"/>
    </location>
    <ligand>
        <name>NAD(+)</name>
        <dbReference type="ChEBI" id="CHEBI:57540"/>
    </ligand>
</feature>
<comment type="catalytic activity">
    <reaction evidence="10">
        <text>sn-glycerol 3-phosphate + NAD(+) = dihydroxyacetone phosphate + NADH + H(+)</text>
        <dbReference type="Rhea" id="RHEA:11092"/>
        <dbReference type="ChEBI" id="CHEBI:15378"/>
        <dbReference type="ChEBI" id="CHEBI:57540"/>
        <dbReference type="ChEBI" id="CHEBI:57597"/>
        <dbReference type="ChEBI" id="CHEBI:57642"/>
        <dbReference type="ChEBI" id="CHEBI:57945"/>
        <dbReference type="EC" id="1.1.1.94"/>
    </reaction>
</comment>
<dbReference type="GO" id="GO:0005829">
    <property type="term" value="C:cytosol"/>
    <property type="evidence" value="ECO:0007669"/>
    <property type="project" value="TreeGrafter"/>
</dbReference>
<dbReference type="SUPFAM" id="SSF51735">
    <property type="entry name" value="NAD(P)-binding Rossmann-fold domains"/>
    <property type="match status" value="1"/>
</dbReference>
<dbReference type="PANTHER" id="PTHR11728:SF1">
    <property type="entry name" value="GLYCEROL-3-PHOSPHATE DEHYDROGENASE [NAD(+)] 2, CHLOROPLASTIC"/>
    <property type="match status" value="1"/>
</dbReference>
<evidence type="ECO:0000256" key="14">
    <source>
        <dbReference type="RuleBase" id="RU000437"/>
    </source>
</evidence>
<comment type="function">
    <text evidence="10">Catalyzes the reduction of the glycolytic intermediate dihydroxyacetone phosphate (DHAP) to sn-glycerol 3-phosphate (G3P), the key precursor for phospholipid synthesis.</text>
</comment>
<feature type="binding site" evidence="10">
    <location>
        <position position="112"/>
    </location>
    <ligand>
        <name>NADPH</name>
        <dbReference type="ChEBI" id="CHEBI:57783"/>
    </ligand>
</feature>
<sequence length="337" mass="34599">MRAAMERFETIGIIGAGAWGSALALVAARAGKKAILWGRDAETVASVNAGTGNPRYLPGIAFKEAVSATTDLAEAARANLLLLVTPAQTLRAILRDLAPLVAEGTPVVLCAKGIERATGRLMSEVLAEELPQARPAALSGPSFASDVAKGLPTAVTVASPDGALADAIADGLSTPAFRPYAATDLIGVEIGGALKNVLAIAAGAVAGARLGKSAEAALIARGFAEIRRFSRNRRAEPETLMGLSGLGDLMLTCSSVQSRNYAFGIRIGEGAAVADLLAEGCPLAEGAMTAPVARDLARVEAIDMPITEVVAEIVEGSLALDAAIDRLMRRPLKREEA</sequence>
<dbReference type="AlphaFoldDB" id="A0A327JK88"/>
<evidence type="ECO:0000256" key="9">
    <source>
        <dbReference type="ARBA" id="ARBA00023264"/>
    </source>
</evidence>
<evidence type="ECO:0000259" key="17">
    <source>
        <dbReference type="Pfam" id="PF07479"/>
    </source>
</evidence>
<dbReference type="SUPFAM" id="SSF48179">
    <property type="entry name" value="6-phosphogluconate dehydrogenase C-terminal domain-like"/>
    <property type="match status" value="1"/>
</dbReference>
<evidence type="ECO:0000256" key="13">
    <source>
        <dbReference type="PIRSR" id="PIRSR000114-3"/>
    </source>
</evidence>
<comment type="caution">
    <text evidence="10">Lacks conserved residue(s) required for the propagation of feature annotation.</text>
</comment>
<evidence type="ECO:0000256" key="2">
    <source>
        <dbReference type="ARBA" id="ARBA00022516"/>
    </source>
</evidence>
<keyword evidence="4 10" id="KW-0521">NADP</keyword>
<feature type="binding site" evidence="10">
    <location>
        <position position="140"/>
    </location>
    <ligand>
        <name>sn-glycerol 3-phosphate</name>
        <dbReference type="ChEBI" id="CHEBI:57597"/>
    </ligand>
</feature>
<dbReference type="GO" id="GO:0051287">
    <property type="term" value="F:NAD binding"/>
    <property type="evidence" value="ECO:0007669"/>
    <property type="project" value="InterPro"/>
</dbReference>
<comment type="similarity">
    <text evidence="1 10 14">Belongs to the NAD-dependent glycerol-3-phosphate dehydrogenase family.</text>
</comment>
<feature type="binding site" evidence="10">
    <location>
        <position position="259"/>
    </location>
    <ligand>
        <name>NADPH</name>
        <dbReference type="ChEBI" id="CHEBI:57783"/>
    </ligand>
</feature>
<evidence type="ECO:0000256" key="11">
    <source>
        <dbReference type="PIRSR" id="PIRSR000114-1"/>
    </source>
</evidence>
<evidence type="ECO:0000256" key="6">
    <source>
        <dbReference type="ARBA" id="ARBA00023027"/>
    </source>
</evidence>
<dbReference type="PRINTS" id="PR00077">
    <property type="entry name" value="GPDHDRGNASE"/>
</dbReference>
<proteinExistence type="inferred from homology"/>
<dbReference type="Gene3D" id="1.10.1040.10">
    <property type="entry name" value="N-(1-d-carboxylethyl)-l-norvaline Dehydrogenase, domain 2"/>
    <property type="match status" value="1"/>
</dbReference>
<dbReference type="Gene3D" id="3.40.50.720">
    <property type="entry name" value="NAD(P)-binding Rossmann-like Domain"/>
    <property type="match status" value="1"/>
</dbReference>
<feature type="binding site" evidence="13">
    <location>
        <position position="259"/>
    </location>
    <ligand>
        <name>NAD(+)</name>
        <dbReference type="ChEBI" id="CHEBI:57540"/>
    </ligand>
</feature>
<evidence type="ECO:0000256" key="12">
    <source>
        <dbReference type="PIRSR" id="PIRSR000114-2"/>
    </source>
</evidence>
<dbReference type="InterPro" id="IPR006168">
    <property type="entry name" value="G3P_DH_NAD-dep"/>
</dbReference>
<evidence type="ECO:0000259" key="16">
    <source>
        <dbReference type="Pfam" id="PF01210"/>
    </source>
</evidence>
<dbReference type="GO" id="GO:0005975">
    <property type="term" value="P:carbohydrate metabolic process"/>
    <property type="evidence" value="ECO:0007669"/>
    <property type="project" value="InterPro"/>
</dbReference>
<evidence type="ECO:0000256" key="8">
    <source>
        <dbReference type="ARBA" id="ARBA00023209"/>
    </source>
</evidence>
<evidence type="ECO:0000256" key="10">
    <source>
        <dbReference type="HAMAP-Rule" id="MF_00394"/>
    </source>
</evidence>
<dbReference type="GO" id="GO:0008654">
    <property type="term" value="P:phospholipid biosynthetic process"/>
    <property type="evidence" value="ECO:0007669"/>
    <property type="project" value="UniProtKB-KW"/>
</dbReference>
<keyword evidence="8 10" id="KW-0594">Phospholipid biosynthesis</keyword>
<feature type="binding site" evidence="10">
    <location>
        <position position="39"/>
    </location>
    <ligand>
        <name>NADPH</name>
        <dbReference type="ChEBI" id="CHEBI:57783"/>
    </ligand>
</feature>
<dbReference type="GO" id="GO:0046168">
    <property type="term" value="P:glycerol-3-phosphate catabolic process"/>
    <property type="evidence" value="ECO:0007669"/>
    <property type="project" value="InterPro"/>
</dbReference>
<evidence type="ECO:0000256" key="1">
    <source>
        <dbReference type="ARBA" id="ARBA00011009"/>
    </source>
</evidence>
<dbReference type="HAMAP" id="MF_00394">
    <property type="entry name" value="NAD_Glyc3P_dehydrog"/>
    <property type="match status" value="1"/>
</dbReference>
<dbReference type="EC" id="1.1.1.94" evidence="10"/>
<feature type="binding site" evidence="12">
    <location>
        <begin position="259"/>
        <end position="260"/>
    </location>
    <ligand>
        <name>substrate</name>
    </ligand>
</feature>
<evidence type="ECO:0000256" key="4">
    <source>
        <dbReference type="ARBA" id="ARBA00022857"/>
    </source>
</evidence>
<protein>
    <recommendedName>
        <fullName evidence="10">Glycerol-3-phosphate dehydrogenase [NAD(P)+]</fullName>
        <ecNumber evidence="10">1.1.1.94</ecNumber>
    </recommendedName>
    <alternativeName>
        <fullName evidence="10">NAD(P)(+)-dependent glycerol-3-phosphate dehydrogenase</fullName>
    </alternativeName>
    <alternativeName>
        <fullName evidence="10">NAD(P)H-dependent dihydroxyacetone-phosphate reductase</fullName>
    </alternativeName>
</protein>
<dbReference type="PANTHER" id="PTHR11728">
    <property type="entry name" value="GLYCEROL-3-PHOSPHATE DEHYDROGENASE"/>
    <property type="match status" value="1"/>
</dbReference>
<dbReference type="NCBIfam" id="NF000940">
    <property type="entry name" value="PRK00094.1-2"/>
    <property type="match status" value="1"/>
</dbReference>
<feature type="binding site" evidence="10">
    <location>
        <position position="112"/>
    </location>
    <ligand>
        <name>sn-glycerol 3-phosphate</name>
        <dbReference type="ChEBI" id="CHEBI:57597"/>
    </ligand>
</feature>
<feature type="binding site" evidence="10">
    <location>
        <position position="195"/>
    </location>
    <ligand>
        <name>sn-glycerol 3-phosphate</name>
        <dbReference type="ChEBI" id="CHEBI:57597"/>
    </ligand>
</feature>
<dbReference type="NCBIfam" id="NF000942">
    <property type="entry name" value="PRK00094.1-4"/>
    <property type="match status" value="1"/>
</dbReference>
<comment type="caution">
    <text evidence="18">The sequence shown here is derived from an EMBL/GenBank/DDBJ whole genome shotgun (WGS) entry which is preliminary data.</text>
</comment>